<sequence>MITLAVGFQIVCMRLGELHSQLRKLERRLLGDSEADLAKLAEIRSLAVSGKQGRAVAAHRRHFGTSLAEAADAVRKLEGDAAARGA</sequence>
<dbReference type="EMBL" id="CP157948">
    <property type="protein sequence ID" value="XBS89269.1"/>
    <property type="molecule type" value="Genomic_DNA"/>
</dbReference>
<evidence type="ECO:0008006" key="2">
    <source>
        <dbReference type="Google" id="ProtNLM"/>
    </source>
</evidence>
<gene>
    <name evidence="1" type="ORF">ABNK63_12825</name>
</gene>
<proteinExistence type="predicted"/>
<accession>A0AAU7QIN7</accession>
<evidence type="ECO:0000313" key="1">
    <source>
        <dbReference type="EMBL" id="XBS89269.1"/>
    </source>
</evidence>
<reference evidence="1" key="1">
    <citation type="submission" date="2024-06" db="EMBL/GenBank/DDBJ databases">
        <authorList>
            <person name="Sun Y."/>
        </authorList>
    </citation>
    <scope>NUCLEOTIDE SEQUENCE</scope>
    <source>
        <strain evidence="1">IGA1.0</strain>
    </source>
</reference>
<protein>
    <recommendedName>
        <fullName evidence="2">50S ribosomal protein L29</fullName>
    </recommendedName>
</protein>
<dbReference type="RefSeq" id="WP_350015848.1">
    <property type="nucleotide sequence ID" value="NZ_CP157948.1"/>
</dbReference>
<dbReference type="AlphaFoldDB" id="A0AAU7QIN7"/>
<organism evidence="1">
    <name type="scientific">Rhodanobacter sp. IGA1.0</name>
    <dbReference type="NCBI Taxonomy" id="3158582"/>
    <lineage>
        <taxon>Bacteria</taxon>
        <taxon>Pseudomonadati</taxon>
        <taxon>Pseudomonadota</taxon>
        <taxon>Gammaproteobacteria</taxon>
        <taxon>Lysobacterales</taxon>
        <taxon>Rhodanobacteraceae</taxon>
        <taxon>Rhodanobacter</taxon>
    </lineage>
</organism>
<name>A0AAU7QIN7_9GAMM</name>